<protein>
    <submittedName>
        <fullName evidence="1">Uncharacterized protein</fullName>
    </submittedName>
</protein>
<dbReference type="Proteomes" id="UP000076798">
    <property type="component" value="Unassembled WGS sequence"/>
</dbReference>
<organism evidence="1 2">
    <name type="scientific">Sistotremastrum suecicum HHB10207 ss-3</name>
    <dbReference type="NCBI Taxonomy" id="1314776"/>
    <lineage>
        <taxon>Eukaryota</taxon>
        <taxon>Fungi</taxon>
        <taxon>Dikarya</taxon>
        <taxon>Basidiomycota</taxon>
        <taxon>Agaricomycotina</taxon>
        <taxon>Agaricomycetes</taxon>
        <taxon>Sistotremastrales</taxon>
        <taxon>Sistotremastraceae</taxon>
        <taxon>Sistotremastrum</taxon>
    </lineage>
</organism>
<accession>A0A166BZZ9</accession>
<keyword evidence="2" id="KW-1185">Reference proteome</keyword>
<name>A0A166BZZ9_9AGAM</name>
<reference evidence="1 2" key="1">
    <citation type="journal article" date="2016" name="Mol. Biol. Evol.">
        <title>Comparative Genomics of Early-Diverging Mushroom-Forming Fungi Provides Insights into the Origins of Lignocellulose Decay Capabilities.</title>
        <authorList>
            <person name="Nagy L.G."/>
            <person name="Riley R."/>
            <person name="Tritt A."/>
            <person name="Adam C."/>
            <person name="Daum C."/>
            <person name="Floudas D."/>
            <person name="Sun H."/>
            <person name="Yadav J.S."/>
            <person name="Pangilinan J."/>
            <person name="Larsson K.H."/>
            <person name="Matsuura K."/>
            <person name="Barry K."/>
            <person name="Labutti K."/>
            <person name="Kuo R."/>
            <person name="Ohm R.A."/>
            <person name="Bhattacharya S.S."/>
            <person name="Shirouzu T."/>
            <person name="Yoshinaga Y."/>
            <person name="Martin F.M."/>
            <person name="Grigoriev I.V."/>
            <person name="Hibbett D.S."/>
        </authorList>
    </citation>
    <scope>NUCLEOTIDE SEQUENCE [LARGE SCALE GENOMIC DNA]</scope>
    <source>
        <strain evidence="1 2">HHB10207 ss-3</strain>
    </source>
</reference>
<gene>
    <name evidence="1" type="ORF">SISSUDRAFT_1120658</name>
</gene>
<proteinExistence type="predicted"/>
<evidence type="ECO:0000313" key="1">
    <source>
        <dbReference type="EMBL" id="KZT36925.1"/>
    </source>
</evidence>
<dbReference type="AlphaFoldDB" id="A0A166BZZ9"/>
<evidence type="ECO:0000313" key="2">
    <source>
        <dbReference type="Proteomes" id="UP000076798"/>
    </source>
</evidence>
<sequence length="180" mass="20901">MYFFSTTSSRSPEFRLSEWEYKRTRAIRFYHGTLQEERIALGFRIFGFSFRGRSRTRFSVVMRNTKTHYLVTTLGLTISSQRKEHFVVAWYAFLSEDLNDLCPVPEETYMPRRRLPSLSRKLCPVNGVISGDSSRLEPSHYCETSFAQDASRLSVAHRLVLGMMPQPLDLSWANKSSARV</sequence>
<dbReference type="EMBL" id="KV428096">
    <property type="protein sequence ID" value="KZT36925.1"/>
    <property type="molecule type" value="Genomic_DNA"/>
</dbReference>